<dbReference type="AlphaFoldDB" id="A0A0J6GRG9"/>
<feature type="active site" description="Proton acceptor" evidence="4">
    <location>
        <position position="361"/>
    </location>
</feature>
<comment type="similarity">
    <text evidence="1">Belongs to the peptidase S33 family.</text>
</comment>
<dbReference type="EMBL" id="JYLA01000005">
    <property type="protein sequence ID" value="KMM84205.1"/>
    <property type="molecule type" value="Genomic_DNA"/>
</dbReference>
<dbReference type="PIRSF" id="PIRSF001112">
    <property type="entry name" value="Epoxide_hydrolase"/>
    <property type="match status" value="1"/>
</dbReference>
<evidence type="ECO:0000313" key="7">
    <source>
        <dbReference type="EMBL" id="SEC65271.1"/>
    </source>
</evidence>
<reference evidence="7 9" key="2">
    <citation type="submission" date="2016-10" db="EMBL/GenBank/DDBJ databases">
        <authorList>
            <person name="Varghese N."/>
            <person name="Submissions S."/>
        </authorList>
    </citation>
    <scope>NUCLEOTIDE SEQUENCE [LARGE SCALE GENOMIC DNA]</scope>
    <source>
        <strain evidence="7 9">BS3652</strain>
    </source>
</reference>
<protein>
    <submittedName>
        <fullName evidence="6">Multidrug MFS transporter</fullName>
    </submittedName>
    <submittedName>
        <fullName evidence="7">Pimeloyl-ACP methyl ester carboxylesterase</fullName>
    </submittedName>
</protein>
<evidence type="ECO:0000313" key="8">
    <source>
        <dbReference type="Proteomes" id="UP000036395"/>
    </source>
</evidence>
<dbReference type="InterPro" id="IPR016292">
    <property type="entry name" value="Epoxide_hydrolase"/>
</dbReference>
<keyword evidence="9" id="KW-1185">Reference proteome</keyword>
<proteinExistence type="inferred from homology"/>
<organism evidence="6 8">
    <name type="scientific">Pseudomonas taetrolens</name>
    <dbReference type="NCBI Taxonomy" id="47884"/>
    <lineage>
        <taxon>Bacteria</taxon>
        <taxon>Pseudomonadati</taxon>
        <taxon>Pseudomonadota</taxon>
        <taxon>Gammaproteobacteria</taxon>
        <taxon>Pseudomonadales</taxon>
        <taxon>Pseudomonadaceae</taxon>
        <taxon>Pseudomonas</taxon>
    </lineage>
</organism>
<name>A0A0J6GRG9_PSETA</name>
<dbReference type="PANTHER" id="PTHR21661">
    <property type="entry name" value="EPOXIDE HYDROLASE 1-RELATED"/>
    <property type="match status" value="1"/>
</dbReference>
<feature type="active site" description="Proton donor" evidence="4">
    <location>
        <position position="307"/>
    </location>
</feature>
<evidence type="ECO:0000256" key="4">
    <source>
        <dbReference type="PIRSR" id="PIRSR001112-1"/>
    </source>
</evidence>
<feature type="domain" description="Epoxide hydrolase N-terminal" evidence="5">
    <location>
        <begin position="3"/>
        <end position="108"/>
    </location>
</feature>
<sequence>MPVRPYTLAVSDAQLNDLQQRLRHSRFPDALKPDSWEEGSNPAFLQRLHEHWCNHFDWRAHEQRINRLPQFMAQVDGQAIHFLHQRGKGPKPMPLVITHGWPGSFLEMEQMLPLLTDPAAHGGDAADAFDVVVPSLPGYGCSPAPTQAGMSSRQIAALWKALMGQLGYDRFGAQGGDIGAGVSMWLARDHQPQIIGAHLNYIPGSYRPPLGADQKALSEQEEDFLARSTHFAASEGAYAALHSTKPQTLAFALADSPLGLAAWIVEKFHAWVDHPDDLEQVVSFDTLLTDIALYWFSGSVHASLRLYKENRQNPLTFKPGERVGPPLGVSLFPKELPMPPRSWVERVFDVRHWEQVAHGGHFAALEQPQILAREIRAFFSPLRGGAGF</sequence>
<dbReference type="OrthoDB" id="9780765at2"/>
<keyword evidence="2" id="KW-0058">Aromatic hydrocarbons catabolism</keyword>
<dbReference type="InterPro" id="IPR029058">
    <property type="entry name" value="AB_hydrolase_fold"/>
</dbReference>
<evidence type="ECO:0000256" key="1">
    <source>
        <dbReference type="ARBA" id="ARBA00010088"/>
    </source>
</evidence>
<dbReference type="Proteomes" id="UP000036395">
    <property type="component" value="Unassembled WGS sequence"/>
</dbReference>
<dbReference type="STRING" id="47884.SAMN04490203_2832"/>
<evidence type="ECO:0000313" key="6">
    <source>
        <dbReference type="EMBL" id="KMM84205.1"/>
    </source>
</evidence>
<gene>
    <name evidence="7" type="ORF">SAMN04490203_2832</name>
    <name evidence="6" type="ORF">TU78_13220</name>
</gene>
<evidence type="ECO:0000256" key="3">
    <source>
        <dbReference type="ARBA" id="ARBA00022801"/>
    </source>
</evidence>
<reference evidence="6 8" key="1">
    <citation type="submission" date="2015-02" db="EMBL/GenBank/DDBJ databases">
        <title>Pseudomonas helleri sp. nov. and Pseudomonas weihenstephanensis sp. nov., isolated from raw cows milk.</title>
        <authorList>
            <person name="von Neubeck M."/>
            <person name="Huptas C."/>
            <person name="Wenning M."/>
            <person name="Scherer S."/>
        </authorList>
    </citation>
    <scope>NUCLEOTIDE SEQUENCE [LARGE SCALE GENOMIC DNA]</scope>
    <source>
        <strain evidence="6 8">DSM 21104</strain>
    </source>
</reference>
<dbReference type="Gene3D" id="3.40.50.1820">
    <property type="entry name" value="alpha/beta hydrolase"/>
    <property type="match status" value="1"/>
</dbReference>
<accession>A0A0J6GRG9</accession>
<dbReference type="PRINTS" id="PR00412">
    <property type="entry name" value="EPOXHYDRLASE"/>
</dbReference>
<dbReference type="PATRIC" id="fig|47884.3.peg.3101"/>
<comment type="caution">
    <text evidence="6">The sequence shown here is derived from an EMBL/GenBank/DDBJ whole genome shotgun (WGS) entry which is preliminary data.</text>
</comment>
<dbReference type="SUPFAM" id="SSF53474">
    <property type="entry name" value="alpha/beta-Hydrolases"/>
    <property type="match status" value="1"/>
</dbReference>
<dbReference type="InterPro" id="IPR000639">
    <property type="entry name" value="Epox_hydrolase-like"/>
</dbReference>
<dbReference type="EMBL" id="FNRS01000001">
    <property type="protein sequence ID" value="SEC65271.1"/>
    <property type="molecule type" value="Genomic_DNA"/>
</dbReference>
<feature type="active site" description="Nucleophile" evidence="4">
    <location>
        <position position="177"/>
    </location>
</feature>
<dbReference type="RefSeq" id="WP_048381931.1">
    <property type="nucleotide sequence ID" value="NZ_FNRS01000001.1"/>
</dbReference>
<dbReference type="GO" id="GO:0097176">
    <property type="term" value="P:epoxide metabolic process"/>
    <property type="evidence" value="ECO:0007669"/>
    <property type="project" value="TreeGrafter"/>
</dbReference>
<dbReference type="PANTHER" id="PTHR21661:SF35">
    <property type="entry name" value="EPOXIDE HYDROLASE"/>
    <property type="match status" value="1"/>
</dbReference>
<dbReference type="Pfam" id="PF06441">
    <property type="entry name" value="EHN"/>
    <property type="match status" value="1"/>
</dbReference>
<keyword evidence="3" id="KW-0378">Hydrolase</keyword>
<evidence type="ECO:0000256" key="2">
    <source>
        <dbReference type="ARBA" id="ARBA00022797"/>
    </source>
</evidence>
<evidence type="ECO:0000313" key="9">
    <source>
        <dbReference type="Proteomes" id="UP000183155"/>
    </source>
</evidence>
<dbReference type="GO" id="GO:0004301">
    <property type="term" value="F:epoxide hydrolase activity"/>
    <property type="evidence" value="ECO:0007669"/>
    <property type="project" value="TreeGrafter"/>
</dbReference>
<dbReference type="InterPro" id="IPR010497">
    <property type="entry name" value="Epoxide_hydro_N"/>
</dbReference>
<evidence type="ECO:0000259" key="5">
    <source>
        <dbReference type="Pfam" id="PF06441"/>
    </source>
</evidence>
<dbReference type="Proteomes" id="UP000183155">
    <property type="component" value="Unassembled WGS sequence"/>
</dbReference>